<dbReference type="Proteomes" id="UP000248584">
    <property type="component" value="Unassembled WGS sequence"/>
</dbReference>
<accession>A0ABX5PZ28</accession>
<evidence type="ECO:0000313" key="4">
    <source>
        <dbReference type="EMBL" id="PZX41107.1"/>
    </source>
</evidence>
<feature type="domain" description="Secretion system C-terminal sorting" evidence="3">
    <location>
        <begin position="313"/>
        <end position="381"/>
    </location>
</feature>
<dbReference type="InterPro" id="IPR026444">
    <property type="entry name" value="Secre_tail"/>
</dbReference>
<reference evidence="4 5" key="1">
    <citation type="submission" date="2018-06" db="EMBL/GenBank/DDBJ databases">
        <title>Genomic Encyclopedia of Archaeal and Bacterial Type Strains, Phase II (KMG-II): from individual species to whole genera.</title>
        <authorList>
            <person name="Goeker M."/>
        </authorList>
    </citation>
    <scope>NUCLEOTIDE SEQUENCE [LARGE SCALE GENOMIC DNA]</scope>
    <source>
        <strain evidence="4 5">DSM 17205</strain>
    </source>
</reference>
<name>A0ABX5PZ28_9FLAO</name>
<sequence>MKRFLLTLSLICFATIAFAQTIGIVGPAANGWPDAANPTPDIMLTDNGDGTHSINALTLTTGAAKFRENQQWNTSYGGDTFPSGMVSGNDISVQAGIYDIVLDLNTSTYTFISVSGFTDVELVGTALNGAASPQMATLDGISYELTVTQFVAGDIQFQEAGTTTTYGGSAFPSGTATAGATNIPVTAAYYKVMFNLNTLDYSFEIPDVGLVGPGADGWPGATDTDITMSSTDGDVYTLDNQVLTTGAVKFRQDKAWNLSWGGTSFPSGTADVNGADINAMAGTYNIVFSRGAQTYAFNEILSTGEDKFSNFKVYPNPSSNEWFFENTDTAIKSITVYDSLGKQILNLTPEATLTKIDANSFVQGLYIARVTLNDESETTVKLFKK</sequence>
<dbReference type="NCBIfam" id="TIGR04183">
    <property type="entry name" value="Por_Secre_tail"/>
    <property type="match status" value="1"/>
</dbReference>
<comment type="caution">
    <text evidence="4">The sequence shown here is derived from an EMBL/GenBank/DDBJ whole genome shotgun (WGS) entry which is preliminary data.</text>
</comment>
<keyword evidence="1 2" id="KW-0732">Signal</keyword>
<dbReference type="Gene3D" id="2.60.40.3620">
    <property type="match status" value="1"/>
</dbReference>
<protein>
    <submittedName>
        <fullName evidence="4">Secreted protein (Por secretion system target)</fullName>
    </submittedName>
</protein>
<evidence type="ECO:0000256" key="1">
    <source>
        <dbReference type="ARBA" id="ARBA00022729"/>
    </source>
</evidence>
<evidence type="ECO:0000313" key="5">
    <source>
        <dbReference type="Proteomes" id="UP000248584"/>
    </source>
</evidence>
<evidence type="ECO:0000256" key="2">
    <source>
        <dbReference type="SAM" id="SignalP"/>
    </source>
</evidence>
<dbReference type="EMBL" id="QKZR01000002">
    <property type="protein sequence ID" value="PZX41107.1"/>
    <property type="molecule type" value="Genomic_DNA"/>
</dbReference>
<proteinExistence type="predicted"/>
<dbReference type="RefSeq" id="WP_015362646.1">
    <property type="nucleotide sequence ID" value="NZ_QKZR01000002.1"/>
</dbReference>
<keyword evidence="5" id="KW-1185">Reference proteome</keyword>
<dbReference type="Pfam" id="PF18962">
    <property type="entry name" value="Por_Secre_tail"/>
    <property type="match status" value="1"/>
</dbReference>
<organism evidence="4 5">
    <name type="scientific">Nonlabens dokdonensis</name>
    <dbReference type="NCBI Taxonomy" id="328515"/>
    <lineage>
        <taxon>Bacteria</taxon>
        <taxon>Pseudomonadati</taxon>
        <taxon>Bacteroidota</taxon>
        <taxon>Flavobacteriia</taxon>
        <taxon>Flavobacteriales</taxon>
        <taxon>Flavobacteriaceae</taxon>
        <taxon>Nonlabens</taxon>
    </lineage>
</organism>
<feature type="signal peptide" evidence="2">
    <location>
        <begin position="1"/>
        <end position="19"/>
    </location>
</feature>
<evidence type="ECO:0000259" key="3">
    <source>
        <dbReference type="Pfam" id="PF18962"/>
    </source>
</evidence>
<gene>
    <name evidence="4" type="ORF">LX97_01889</name>
</gene>
<feature type="chain" id="PRO_5045383276" evidence="2">
    <location>
        <begin position="20"/>
        <end position="385"/>
    </location>
</feature>